<comment type="caution">
    <text evidence="1">The sequence shown here is derived from an EMBL/GenBank/DDBJ whole genome shotgun (WGS) entry which is preliminary data.</text>
</comment>
<proteinExistence type="predicted"/>
<reference evidence="2" key="2">
    <citation type="submission" date="2019-10" db="EMBL/GenBank/DDBJ databases">
        <title>Conservation and host-specific expression of non-tandemly repeated heterogenous ribosome RNA gene in arbuscular mycorrhizal fungi.</title>
        <authorList>
            <person name="Maeda T."/>
            <person name="Kobayashi Y."/>
            <person name="Nakagawa T."/>
            <person name="Ezawa T."/>
            <person name="Yamaguchi K."/>
            <person name="Bino T."/>
            <person name="Nishimoto Y."/>
            <person name="Shigenobu S."/>
            <person name="Kawaguchi M."/>
        </authorList>
    </citation>
    <scope>NUCLEOTIDE SEQUENCE</scope>
    <source>
        <strain evidence="2">HR1</strain>
    </source>
</reference>
<evidence type="ECO:0000313" key="3">
    <source>
        <dbReference type="Proteomes" id="UP000247702"/>
    </source>
</evidence>
<keyword evidence="3" id="KW-1185">Reference proteome</keyword>
<dbReference type="AlphaFoldDB" id="A0A2Z6S6E2"/>
<evidence type="ECO:0000313" key="2">
    <source>
        <dbReference type="EMBL" id="GET04925.1"/>
    </source>
</evidence>
<protein>
    <recommendedName>
        <fullName evidence="4">F-box domain-containing protein</fullName>
    </recommendedName>
</protein>
<dbReference type="Gene3D" id="3.80.10.10">
    <property type="entry name" value="Ribonuclease Inhibitor"/>
    <property type="match status" value="1"/>
</dbReference>
<dbReference type="OrthoDB" id="2310233at2759"/>
<organism evidence="1 3">
    <name type="scientific">Rhizophagus clarus</name>
    <dbReference type="NCBI Taxonomy" id="94130"/>
    <lineage>
        <taxon>Eukaryota</taxon>
        <taxon>Fungi</taxon>
        <taxon>Fungi incertae sedis</taxon>
        <taxon>Mucoromycota</taxon>
        <taxon>Glomeromycotina</taxon>
        <taxon>Glomeromycetes</taxon>
        <taxon>Glomerales</taxon>
        <taxon>Glomeraceae</taxon>
        <taxon>Rhizophagus</taxon>
    </lineage>
</organism>
<reference evidence="1 3" key="1">
    <citation type="submission" date="2017-11" db="EMBL/GenBank/DDBJ databases">
        <title>The genome of Rhizophagus clarus HR1 reveals common genetic basis of auxotrophy among arbuscular mycorrhizal fungi.</title>
        <authorList>
            <person name="Kobayashi Y."/>
        </authorList>
    </citation>
    <scope>NUCLEOTIDE SEQUENCE [LARGE SCALE GENOMIC DNA]</scope>
    <source>
        <strain evidence="1 3">HR1</strain>
    </source>
</reference>
<sequence>MSKLNKDTLFLIFEELEDDSKSLFSSLMVNKLWCETVVPILWRNPWCYHGINYNNKNYLFSIIAFHLSDDIKEFLIRQGIQLPSISSKTLSFNYLSFCRSINIDIINEIISIGSSLAYNQFLLQQEFYKLFMKKCPELKYLDIKSINHQIFYFPEANVRLESLCELECDTSIDFSYFYGLARICQCIQRLIIFNIDPRDNYGIVKLIEVQKNLKYFEWHDNFDHIGYFTNDPYKEVLLELEKKANTLNHLKIFFQYVDDFEHTLLQEILTKLHKLKTLISDFSIFGEQEVKMLVFNDLEILNINYITLNEASSIIENSGGHLKKVLLKFYDHYNFDNDFDENSLIYIRKVYKNCPLIEYLSLTFPPSKIHFNEFENLLKNCQNLKSLLLITSNFYVHETEEKILENGEEILNALIRSAPTNLKEIRFFNDFKFSLKALEDFLECWKGCALTILTSDIVYEGESYKKLINKYKNDGVIKDFRCESTTNIEKYGL</sequence>
<dbReference type="Proteomes" id="UP000615446">
    <property type="component" value="Unassembled WGS sequence"/>
</dbReference>
<name>A0A2Z6S6E2_9GLOM</name>
<dbReference type="Proteomes" id="UP000247702">
    <property type="component" value="Unassembled WGS sequence"/>
</dbReference>
<dbReference type="EMBL" id="BEXD01004068">
    <property type="protein sequence ID" value="GBC06345.1"/>
    <property type="molecule type" value="Genomic_DNA"/>
</dbReference>
<dbReference type="InterPro" id="IPR032675">
    <property type="entry name" value="LRR_dom_sf"/>
</dbReference>
<evidence type="ECO:0000313" key="1">
    <source>
        <dbReference type="EMBL" id="GBC06345.1"/>
    </source>
</evidence>
<evidence type="ECO:0008006" key="4">
    <source>
        <dbReference type="Google" id="ProtNLM"/>
    </source>
</evidence>
<accession>A0A2Z6S6E2</accession>
<gene>
    <name evidence="2" type="ORF">RCL2_003121800</name>
    <name evidence="1" type="ORF">RclHR1_06780009</name>
</gene>
<dbReference type="EMBL" id="BLAL01000357">
    <property type="protein sequence ID" value="GET04925.1"/>
    <property type="molecule type" value="Genomic_DNA"/>
</dbReference>